<sequence>MNVLLAINPSAGGEQAKEYQDLAEESLKKRFDEVTTVLTEGEGDATRLAKKAAEENYDAFFVMGGDGTVNEGISGLAELEERPAFGFFPLGTVNDLARALGISMDPKEAIRQVENYQTRKLDIGKINQSYFMNVVAIGAIPETLNETSIEDKTKFGKLAYVWNGLKSFMGNQSYDFRLVLDGEEQTIHSSTVIIGLTNSIGGFETLLPHAEINDGLCHLIYLKDGSKLETLQAVPELLKGVEKESDHLNYLTFKKGTIELMSGESLQVNVDGDPGDELPIDIRILSGHLDVYCPID</sequence>
<dbReference type="NCBIfam" id="TIGR00147">
    <property type="entry name" value="YegS/Rv2252/BmrU family lipid kinase"/>
    <property type="match status" value="1"/>
</dbReference>
<evidence type="ECO:0000313" key="16">
    <source>
        <dbReference type="Proteomes" id="UP000195141"/>
    </source>
</evidence>
<reference evidence="15" key="3">
    <citation type="submission" date="2024-03" db="EMBL/GenBank/DDBJ databases">
        <title>The Genome Sequence of Enterococcus sp. DIV0242b.</title>
        <authorList>
            <consortium name="The Broad Institute Genomics Platform"/>
            <consortium name="The Broad Institute Microbial Omics Core"/>
            <consortium name="The Broad Institute Genomic Center for Infectious Diseases"/>
            <person name="Earl A."/>
            <person name="Manson A."/>
            <person name="Gilmore M."/>
            <person name="Schwartman J."/>
            <person name="Shea T."/>
            <person name="Abouelleil A."/>
            <person name="Cao P."/>
            <person name="Chapman S."/>
            <person name="Cusick C."/>
            <person name="Young S."/>
            <person name="Neafsey D."/>
            <person name="Nusbaum C."/>
            <person name="Birren B."/>
        </authorList>
    </citation>
    <scope>NUCLEOTIDE SEQUENCE</scope>
    <source>
        <strain evidence="15">9E7_DIV0242</strain>
    </source>
</reference>
<accession>A0A242K7V4</accession>
<keyword evidence="6" id="KW-0547">Nucleotide-binding</keyword>
<dbReference type="GO" id="GO:0005886">
    <property type="term" value="C:plasma membrane"/>
    <property type="evidence" value="ECO:0007669"/>
    <property type="project" value="TreeGrafter"/>
</dbReference>
<evidence type="ECO:0000256" key="7">
    <source>
        <dbReference type="ARBA" id="ARBA00022777"/>
    </source>
</evidence>
<dbReference type="GO" id="GO:0004143">
    <property type="term" value="F:ATP-dependent diacylglycerol kinase activity"/>
    <property type="evidence" value="ECO:0007669"/>
    <property type="project" value="TreeGrafter"/>
</dbReference>
<dbReference type="OrthoDB" id="142078at2"/>
<dbReference type="SUPFAM" id="SSF111331">
    <property type="entry name" value="NAD kinase/diacylglycerol kinase-like"/>
    <property type="match status" value="1"/>
</dbReference>
<keyword evidence="9" id="KW-0460">Magnesium</keyword>
<organism evidence="14">
    <name type="scientific">Candidatus Enterococcus clewellii</name>
    <dbReference type="NCBI Taxonomy" id="1834193"/>
    <lineage>
        <taxon>Bacteria</taxon>
        <taxon>Bacillati</taxon>
        <taxon>Bacillota</taxon>
        <taxon>Bacilli</taxon>
        <taxon>Lactobacillales</taxon>
        <taxon>Enterococcaceae</taxon>
        <taxon>Enterococcus</taxon>
    </lineage>
</organism>
<evidence type="ECO:0000259" key="13">
    <source>
        <dbReference type="PROSITE" id="PS50146"/>
    </source>
</evidence>
<gene>
    <name evidence="14" type="ORF">A5888_001991</name>
    <name evidence="15" type="ORF">A5888_003862</name>
</gene>
<dbReference type="EMBL" id="CP147247">
    <property type="protein sequence ID" value="WYJ92089.1"/>
    <property type="molecule type" value="Genomic_DNA"/>
</dbReference>
<protein>
    <recommendedName>
        <fullName evidence="13">DAGKc domain-containing protein</fullName>
    </recommendedName>
</protein>
<dbReference type="InterPro" id="IPR017438">
    <property type="entry name" value="ATP-NAD_kinase_N"/>
</dbReference>
<evidence type="ECO:0000256" key="11">
    <source>
        <dbReference type="ARBA" id="ARBA00023209"/>
    </source>
</evidence>
<feature type="domain" description="DAGKc" evidence="13">
    <location>
        <begin position="1"/>
        <end position="130"/>
    </location>
</feature>
<dbReference type="Pfam" id="PF19279">
    <property type="entry name" value="YegS_C"/>
    <property type="match status" value="1"/>
</dbReference>
<dbReference type="RefSeq" id="WP_086349062.1">
    <property type="nucleotide sequence ID" value="NZ_CP147247.1"/>
</dbReference>
<dbReference type="Gene3D" id="3.40.50.10330">
    <property type="entry name" value="Probable inorganic polyphosphate/atp-NAD kinase, domain 1"/>
    <property type="match status" value="1"/>
</dbReference>
<comment type="cofactor">
    <cofactor evidence="1">
        <name>Mg(2+)</name>
        <dbReference type="ChEBI" id="CHEBI:18420"/>
    </cofactor>
</comment>
<evidence type="ECO:0000256" key="1">
    <source>
        <dbReference type="ARBA" id="ARBA00001946"/>
    </source>
</evidence>
<dbReference type="InterPro" id="IPR016064">
    <property type="entry name" value="NAD/diacylglycerol_kinase_sf"/>
</dbReference>
<keyword evidence="8" id="KW-0067">ATP-binding</keyword>
<dbReference type="SMART" id="SM00046">
    <property type="entry name" value="DAGKc"/>
    <property type="match status" value="1"/>
</dbReference>
<evidence type="ECO:0000256" key="3">
    <source>
        <dbReference type="ARBA" id="ARBA00022516"/>
    </source>
</evidence>
<keyword evidence="11" id="KW-0594">Phospholipid biosynthesis</keyword>
<evidence type="ECO:0000256" key="6">
    <source>
        <dbReference type="ARBA" id="ARBA00022741"/>
    </source>
</evidence>
<dbReference type="PANTHER" id="PTHR12358">
    <property type="entry name" value="SPHINGOSINE KINASE"/>
    <property type="match status" value="1"/>
</dbReference>
<evidence type="ECO:0000256" key="8">
    <source>
        <dbReference type="ARBA" id="ARBA00022840"/>
    </source>
</evidence>
<dbReference type="GO" id="GO:0008654">
    <property type="term" value="P:phospholipid biosynthetic process"/>
    <property type="evidence" value="ECO:0007669"/>
    <property type="project" value="UniProtKB-KW"/>
</dbReference>
<name>A0A242K7V4_9ENTE</name>
<keyword evidence="3" id="KW-0444">Lipid biosynthesis</keyword>
<dbReference type="InterPro" id="IPR001206">
    <property type="entry name" value="Diacylglycerol_kinase_cat_dom"/>
</dbReference>
<dbReference type="PROSITE" id="PS50146">
    <property type="entry name" value="DAGK"/>
    <property type="match status" value="1"/>
</dbReference>
<keyword evidence="10" id="KW-0443">Lipid metabolism</keyword>
<keyword evidence="5" id="KW-0479">Metal-binding</keyword>
<keyword evidence="7" id="KW-0418">Kinase</keyword>
<evidence type="ECO:0000256" key="9">
    <source>
        <dbReference type="ARBA" id="ARBA00022842"/>
    </source>
</evidence>
<dbReference type="Proteomes" id="UP000195141">
    <property type="component" value="Chromosome"/>
</dbReference>
<reference evidence="14" key="1">
    <citation type="submission" date="2017-05" db="EMBL/GenBank/DDBJ databases">
        <title>The Genome Sequence of Enterococcus sp. 9E7_DIV0242.</title>
        <authorList>
            <consortium name="The Broad Institute Genomics Platform"/>
            <consortium name="The Broad Institute Genomic Center for Infectious Diseases"/>
            <person name="Earl A."/>
            <person name="Manson A."/>
            <person name="Schwartman J."/>
            <person name="Gilmore M."/>
            <person name="Abouelleil A."/>
            <person name="Cao P."/>
            <person name="Chapman S."/>
            <person name="Cusick C."/>
            <person name="Shea T."/>
            <person name="Young S."/>
            <person name="Neafsey D."/>
            <person name="Nusbaum C."/>
            <person name="Birren B."/>
        </authorList>
    </citation>
    <scope>NUCLEOTIDE SEQUENCE [LARGE SCALE GENOMIC DNA]</scope>
    <source>
        <strain evidence="14">9E7_DIV0242</strain>
    </source>
</reference>
<dbReference type="Gene3D" id="2.60.200.40">
    <property type="match status" value="1"/>
</dbReference>
<evidence type="ECO:0000256" key="5">
    <source>
        <dbReference type="ARBA" id="ARBA00022723"/>
    </source>
</evidence>
<reference evidence="15" key="2">
    <citation type="submission" date="2017-05" db="EMBL/GenBank/DDBJ databases">
        <authorList>
            <consortium name="The Broad Institute Genomics Platform"/>
            <consortium name="The Broad Institute Genomic Center for Infectious Diseases"/>
            <person name="Earl A."/>
            <person name="Manson A."/>
            <person name="Schwartman J."/>
            <person name="Gilmore M."/>
            <person name="Abouelleil A."/>
            <person name="Cao P."/>
            <person name="Chapman S."/>
            <person name="Cusick C."/>
            <person name="Shea T."/>
            <person name="Young S."/>
            <person name="Neafsey D."/>
            <person name="Nusbaum C."/>
            <person name="Birren B."/>
        </authorList>
    </citation>
    <scope>NUCLEOTIDE SEQUENCE</scope>
    <source>
        <strain evidence="15">9E7_DIV0242</strain>
    </source>
</reference>
<comment type="similarity">
    <text evidence="2">Belongs to the diacylglycerol/lipid kinase family.</text>
</comment>
<evidence type="ECO:0000313" key="14">
    <source>
        <dbReference type="EMBL" id="OTP15777.1"/>
    </source>
</evidence>
<proteinExistence type="inferred from homology"/>
<evidence type="ECO:0000256" key="2">
    <source>
        <dbReference type="ARBA" id="ARBA00005983"/>
    </source>
</evidence>
<evidence type="ECO:0000313" key="15">
    <source>
        <dbReference type="EMBL" id="WYJ92089.1"/>
    </source>
</evidence>
<keyword evidence="4" id="KW-0808">Transferase</keyword>
<keyword evidence="16" id="KW-1185">Reference proteome</keyword>
<evidence type="ECO:0000256" key="10">
    <source>
        <dbReference type="ARBA" id="ARBA00023098"/>
    </source>
</evidence>
<dbReference type="GO" id="GO:0046872">
    <property type="term" value="F:metal ion binding"/>
    <property type="evidence" value="ECO:0007669"/>
    <property type="project" value="UniProtKB-KW"/>
</dbReference>
<dbReference type="Pfam" id="PF00781">
    <property type="entry name" value="DAGK_cat"/>
    <property type="match status" value="1"/>
</dbReference>
<dbReference type="PANTHER" id="PTHR12358:SF106">
    <property type="entry name" value="LIPID KINASE YEGS"/>
    <property type="match status" value="1"/>
</dbReference>
<dbReference type="InterPro" id="IPR005218">
    <property type="entry name" value="Diacylglycerol/lipid_kinase"/>
</dbReference>
<keyword evidence="12" id="KW-1208">Phospholipid metabolism</keyword>
<evidence type="ECO:0000256" key="4">
    <source>
        <dbReference type="ARBA" id="ARBA00022679"/>
    </source>
</evidence>
<dbReference type="InterPro" id="IPR050187">
    <property type="entry name" value="Lipid_Phosphate_FormReg"/>
</dbReference>
<evidence type="ECO:0000256" key="12">
    <source>
        <dbReference type="ARBA" id="ARBA00023264"/>
    </source>
</evidence>
<dbReference type="GO" id="GO:0005524">
    <property type="term" value="F:ATP binding"/>
    <property type="evidence" value="ECO:0007669"/>
    <property type="project" value="UniProtKB-KW"/>
</dbReference>
<dbReference type="EMBL" id="NGMM01000003">
    <property type="protein sequence ID" value="OTP15777.1"/>
    <property type="molecule type" value="Genomic_DNA"/>
</dbReference>
<dbReference type="InterPro" id="IPR045540">
    <property type="entry name" value="YegS/DAGK_C"/>
</dbReference>
<dbReference type="AlphaFoldDB" id="A0A242K7V4"/>